<dbReference type="SUPFAM" id="SSF49464">
    <property type="entry name" value="Carboxypeptidase regulatory domain-like"/>
    <property type="match status" value="1"/>
</dbReference>
<dbReference type="RefSeq" id="WP_119351137.1">
    <property type="nucleotide sequence ID" value="NZ_QWET01000015.1"/>
</dbReference>
<dbReference type="GO" id="GO:0009279">
    <property type="term" value="C:cell outer membrane"/>
    <property type="evidence" value="ECO:0007669"/>
    <property type="project" value="UniProtKB-SubCell"/>
</dbReference>
<feature type="domain" description="TonB-dependent receptor-like beta-barrel" evidence="11">
    <location>
        <begin position="425"/>
        <end position="969"/>
    </location>
</feature>
<evidence type="ECO:0000256" key="10">
    <source>
        <dbReference type="SAM" id="SignalP"/>
    </source>
</evidence>
<dbReference type="Pfam" id="PF07715">
    <property type="entry name" value="Plug"/>
    <property type="match status" value="1"/>
</dbReference>
<evidence type="ECO:0000259" key="11">
    <source>
        <dbReference type="Pfam" id="PF00593"/>
    </source>
</evidence>
<dbReference type="Gene3D" id="2.170.130.10">
    <property type="entry name" value="TonB-dependent receptor, plug domain"/>
    <property type="match status" value="1"/>
</dbReference>
<feature type="signal peptide" evidence="10">
    <location>
        <begin position="1"/>
        <end position="18"/>
    </location>
</feature>
<dbReference type="InterPro" id="IPR036942">
    <property type="entry name" value="Beta-barrel_TonB_sf"/>
</dbReference>
<dbReference type="InterPro" id="IPR039426">
    <property type="entry name" value="TonB-dep_rcpt-like"/>
</dbReference>
<keyword evidence="7 8" id="KW-0998">Cell outer membrane</keyword>
<evidence type="ECO:0000313" key="13">
    <source>
        <dbReference type="EMBL" id="RIH63880.1"/>
    </source>
</evidence>
<evidence type="ECO:0000313" key="14">
    <source>
        <dbReference type="Proteomes" id="UP000266441"/>
    </source>
</evidence>
<evidence type="ECO:0000256" key="1">
    <source>
        <dbReference type="ARBA" id="ARBA00004571"/>
    </source>
</evidence>
<dbReference type="InterPro" id="IPR023997">
    <property type="entry name" value="TonB-dep_OMP_SusC/RagA_CS"/>
</dbReference>
<evidence type="ECO:0000256" key="3">
    <source>
        <dbReference type="ARBA" id="ARBA00022452"/>
    </source>
</evidence>
<evidence type="ECO:0000256" key="8">
    <source>
        <dbReference type="PROSITE-ProRule" id="PRU01360"/>
    </source>
</evidence>
<feature type="domain" description="TonB-dependent receptor plug" evidence="12">
    <location>
        <begin position="119"/>
        <end position="243"/>
    </location>
</feature>
<dbReference type="Pfam" id="PF13715">
    <property type="entry name" value="CarbopepD_reg_2"/>
    <property type="match status" value="1"/>
</dbReference>
<evidence type="ECO:0000256" key="4">
    <source>
        <dbReference type="ARBA" id="ARBA00022692"/>
    </source>
</evidence>
<comment type="subcellular location">
    <subcellularLocation>
        <location evidence="1 8">Cell outer membrane</location>
        <topology evidence="1 8">Multi-pass membrane protein</topology>
    </subcellularLocation>
</comment>
<proteinExistence type="inferred from homology"/>
<dbReference type="InterPro" id="IPR008969">
    <property type="entry name" value="CarboxyPept-like_regulatory"/>
</dbReference>
<evidence type="ECO:0000256" key="2">
    <source>
        <dbReference type="ARBA" id="ARBA00022448"/>
    </source>
</evidence>
<keyword evidence="2 8" id="KW-0813">Transport</keyword>
<evidence type="ECO:0000259" key="12">
    <source>
        <dbReference type="Pfam" id="PF07715"/>
    </source>
</evidence>
<comment type="caution">
    <text evidence="13">The sequence shown here is derived from an EMBL/GenBank/DDBJ whole genome shotgun (WGS) entry which is preliminary data.</text>
</comment>
<organism evidence="13 14">
    <name type="scientific">Mariniphaga sediminis</name>
    <dbReference type="NCBI Taxonomy" id="1628158"/>
    <lineage>
        <taxon>Bacteria</taxon>
        <taxon>Pseudomonadati</taxon>
        <taxon>Bacteroidota</taxon>
        <taxon>Bacteroidia</taxon>
        <taxon>Marinilabiliales</taxon>
        <taxon>Prolixibacteraceae</taxon>
        <taxon>Mariniphaga</taxon>
    </lineage>
</organism>
<dbReference type="InterPro" id="IPR023996">
    <property type="entry name" value="TonB-dep_OMP_SusC/RagA"/>
</dbReference>
<dbReference type="NCBIfam" id="TIGR04056">
    <property type="entry name" value="OMP_RagA_SusC"/>
    <property type="match status" value="1"/>
</dbReference>
<keyword evidence="13" id="KW-0675">Receptor</keyword>
<dbReference type="EMBL" id="QWET01000015">
    <property type="protein sequence ID" value="RIH63880.1"/>
    <property type="molecule type" value="Genomic_DNA"/>
</dbReference>
<keyword evidence="14" id="KW-1185">Reference proteome</keyword>
<keyword evidence="6 8" id="KW-0472">Membrane</keyword>
<keyword evidence="3 8" id="KW-1134">Transmembrane beta strand</keyword>
<keyword evidence="10" id="KW-0732">Signal</keyword>
<protein>
    <submittedName>
        <fullName evidence="13">TonB-dependent receptor</fullName>
    </submittedName>
</protein>
<keyword evidence="5 9" id="KW-0798">TonB box</keyword>
<dbReference type="InterPro" id="IPR012910">
    <property type="entry name" value="Plug_dom"/>
</dbReference>
<dbReference type="OrthoDB" id="9768177at2"/>
<dbReference type="InterPro" id="IPR000531">
    <property type="entry name" value="Beta-barrel_TonB"/>
</dbReference>
<sequence>MKKIVFFFSILLFMGTLALNAQTRVITGKVTSAEDSEPIPGVSISVLGTTLGTVSNIDGEFSLQVPEDAQTLVFSFVGMTRKEVAVEGRSVINVQLESEMIGVEEVMVVAYGTTSREAKTGSVTQVTAEQIADVPVSSFDKVLSGKLAGVTVTATSGQPGAASQIRIRGTSSINAGNEPLYVIDGVPAMALPGDSDRDGSQDYFFTNTMNALSTLNPNDIESVTVLKDAAAASIYGSRAANGVILVTTKSGQAGKTKFSVRAKYGISQLANDNNYGTMSPKQLLTYFRDGVRNAGDDPDNPANANDSKYYPMELLSRPLTNWMDAFTRLGQTQEYELSANGGSEKTKYFTSGSYHSSEGVFHGISFEKMQFRTNVDHAINDKLTIGTRVNAAYTESNDVSMQSLYFANPLFAGMLILPWTPLYDENGKYNLNIPENAYTNPRATAAYDDQWEKQYRFLGTGFLEWEPVKGLKIKTTNSADLTSAEGRRYWSEDGAYEPAPEDVALQTTTSLYRQLTTSNTVNYSNVFDDVHNLRVLAGQEATVYDFWYYYTWAPGVDPDMPYLNTATSDDDDADYDNTSWTLLSYFGILDYNYNGKYYLQASFRADGSSRFGADTKWGNFYSVGASWNIHEESFMDNLTWIDLLKLRASYGINGNNEIGDYDQFGVYGSRQYNGVSGLGPDNLANPKLSWELNTSYNIGLDFNIFRRLSGNIDVYKRVTSDMLLDKPLSRTTGFTSITTNIGELSNRGIELQLEGNILSGPVKWDLSFNIARNISEVTDLAGNDQIESDYSSRLFYVVGERLFTYYLYDYEGVDPVDGNALWRTEDGQLTSDYGKARRYFAGSPEPDWYGGLSSMVTWKGLALNVAVEYKIGNEVLIEENRYLTSDGYNWDSNQVSTALNYWTTMGEVADNPKPIFNNSTNSSGFRNTRWMQRGDYLRLKDVTLSYTIPQKYTDKLNLGAVKVYGSGYNVYTFHDVDYWDPERGVDGMGFGIYPMTKTFVFGLDVMF</sequence>
<evidence type="ECO:0000256" key="5">
    <source>
        <dbReference type="ARBA" id="ARBA00023077"/>
    </source>
</evidence>
<dbReference type="SUPFAM" id="SSF56935">
    <property type="entry name" value="Porins"/>
    <property type="match status" value="1"/>
</dbReference>
<dbReference type="Gene3D" id="2.60.40.1120">
    <property type="entry name" value="Carboxypeptidase-like, regulatory domain"/>
    <property type="match status" value="1"/>
</dbReference>
<dbReference type="NCBIfam" id="TIGR04057">
    <property type="entry name" value="SusC_RagA_signa"/>
    <property type="match status" value="1"/>
</dbReference>
<keyword evidence="4 8" id="KW-0812">Transmembrane</keyword>
<evidence type="ECO:0000256" key="6">
    <source>
        <dbReference type="ARBA" id="ARBA00023136"/>
    </source>
</evidence>
<feature type="chain" id="PRO_5017368490" evidence="10">
    <location>
        <begin position="19"/>
        <end position="1007"/>
    </location>
</feature>
<dbReference type="Pfam" id="PF00593">
    <property type="entry name" value="TonB_dep_Rec_b-barrel"/>
    <property type="match status" value="1"/>
</dbReference>
<reference evidence="13 14" key="1">
    <citation type="journal article" date="2015" name="Int. J. Syst. Evol. Microbiol.">
        <title>Mariniphaga sediminis sp. nov., isolated from coastal sediment.</title>
        <authorList>
            <person name="Wang F.Q."/>
            <person name="Shen Q.Y."/>
            <person name="Chen G.J."/>
            <person name="Du Z.J."/>
        </authorList>
    </citation>
    <scope>NUCLEOTIDE SEQUENCE [LARGE SCALE GENOMIC DNA]</scope>
    <source>
        <strain evidence="13 14">SY21</strain>
    </source>
</reference>
<dbReference type="InterPro" id="IPR037066">
    <property type="entry name" value="Plug_dom_sf"/>
</dbReference>
<dbReference type="PROSITE" id="PS52016">
    <property type="entry name" value="TONB_DEPENDENT_REC_3"/>
    <property type="match status" value="1"/>
</dbReference>
<evidence type="ECO:0000256" key="7">
    <source>
        <dbReference type="ARBA" id="ARBA00023237"/>
    </source>
</evidence>
<dbReference type="AlphaFoldDB" id="A0A399D0J3"/>
<name>A0A399D0J3_9BACT</name>
<evidence type="ECO:0000256" key="9">
    <source>
        <dbReference type="RuleBase" id="RU003357"/>
    </source>
</evidence>
<dbReference type="Gene3D" id="2.40.170.20">
    <property type="entry name" value="TonB-dependent receptor, beta-barrel domain"/>
    <property type="match status" value="1"/>
</dbReference>
<gene>
    <name evidence="13" type="ORF">D1164_17220</name>
</gene>
<comment type="similarity">
    <text evidence="8 9">Belongs to the TonB-dependent receptor family.</text>
</comment>
<accession>A0A399D0J3</accession>
<dbReference type="Proteomes" id="UP000266441">
    <property type="component" value="Unassembled WGS sequence"/>
</dbReference>